<evidence type="ECO:0000313" key="1">
    <source>
        <dbReference type="EMBL" id="SVE52846.1"/>
    </source>
</evidence>
<sequence length="177" mass="20348">ANHGIVIASNDVDKLKKKINEVEKRLHRPLREIEKRIQYEKIHSLISDTEYILPKYELVHSLALDKETIKAISYRSLYPDHVVFLGPGPMTVVNMEKANKLVSSDIGKHNTIVIENIGVIVHQASSENIDGMLHCLANTLLRVQPNEKLSYLSEQDELELLDWNAEEYRQSIQKKRV</sequence>
<name>A0A383E7N4_9ZZZZ</name>
<organism evidence="1">
    <name type="scientific">marine metagenome</name>
    <dbReference type="NCBI Taxonomy" id="408172"/>
    <lineage>
        <taxon>unclassified sequences</taxon>
        <taxon>metagenomes</taxon>
        <taxon>ecological metagenomes</taxon>
    </lineage>
</organism>
<dbReference type="EMBL" id="UINC01223584">
    <property type="protein sequence ID" value="SVE52846.1"/>
    <property type="molecule type" value="Genomic_DNA"/>
</dbReference>
<reference evidence="1" key="1">
    <citation type="submission" date="2018-05" db="EMBL/GenBank/DDBJ databases">
        <authorList>
            <person name="Lanie J.A."/>
            <person name="Ng W.-L."/>
            <person name="Kazmierczak K.M."/>
            <person name="Andrzejewski T.M."/>
            <person name="Davidsen T.M."/>
            <person name="Wayne K.J."/>
            <person name="Tettelin H."/>
            <person name="Glass J.I."/>
            <person name="Rusch D."/>
            <person name="Podicherti R."/>
            <person name="Tsui H.-C.T."/>
            <person name="Winkler M.E."/>
        </authorList>
    </citation>
    <scope>NUCLEOTIDE SEQUENCE</scope>
</reference>
<dbReference type="AlphaFoldDB" id="A0A383E7N4"/>
<protein>
    <recommendedName>
        <fullName evidence="2">Class II aldolase/adducin N-terminal domain-containing protein</fullName>
    </recommendedName>
</protein>
<accession>A0A383E7N4</accession>
<evidence type="ECO:0008006" key="2">
    <source>
        <dbReference type="Google" id="ProtNLM"/>
    </source>
</evidence>
<feature type="non-terminal residue" evidence="1">
    <location>
        <position position="1"/>
    </location>
</feature>
<gene>
    <name evidence="1" type="ORF">METZ01_LOCUS505700</name>
</gene>
<proteinExistence type="predicted"/>